<dbReference type="AlphaFoldDB" id="A0A397SR68"/>
<comment type="caution">
    <text evidence="1">The sequence shown here is derived from an EMBL/GenBank/DDBJ whole genome shotgun (WGS) entry which is preliminary data.</text>
</comment>
<dbReference type="Proteomes" id="UP000265703">
    <property type="component" value="Unassembled WGS sequence"/>
</dbReference>
<evidence type="ECO:0000313" key="1">
    <source>
        <dbReference type="EMBL" id="RIA88623.1"/>
    </source>
</evidence>
<evidence type="ECO:0000313" key="2">
    <source>
        <dbReference type="Proteomes" id="UP000265703"/>
    </source>
</evidence>
<dbReference type="OrthoDB" id="2389627at2759"/>
<reference evidence="1 2" key="1">
    <citation type="submission" date="2018-06" db="EMBL/GenBank/DDBJ databases">
        <title>Comparative genomics reveals the genomic features of Rhizophagus irregularis, R. cerebriforme, R. diaphanum and Gigaspora rosea, and their symbiotic lifestyle signature.</title>
        <authorList>
            <person name="Morin E."/>
            <person name="San Clemente H."/>
            <person name="Chen E.C.H."/>
            <person name="De La Providencia I."/>
            <person name="Hainaut M."/>
            <person name="Kuo A."/>
            <person name="Kohler A."/>
            <person name="Murat C."/>
            <person name="Tang N."/>
            <person name="Roy S."/>
            <person name="Loubradou J."/>
            <person name="Henrissat B."/>
            <person name="Grigoriev I.V."/>
            <person name="Corradi N."/>
            <person name="Roux C."/>
            <person name="Martin F.M."/>
        </authorList>
    </citation>
    <scope>NUCLEOTIDE SEQUENCE [LARGE SCALE GENOMIC DNA]</scope>
    <source>
        <strain evidence="1 2">DAOM 227022</strain>
    </source>
</reference>
<organism evidence="1 2">
    <name type="scientific">Glomus cerebriforme</name>
    <dbReference type="NCBI Taxonomy" id="658196"/>
    <lineage>
        <taxon>Eukaryota</taxon>
        <taxon>Fungi</taxon>
        <taxon>Fungi incertae sedis</taxon>
        <taxon>Mucoromycota</taxon>
        <taxon>Glomeromycotina</taxon>
        <taxon>Glomeromycetes</taxon>
        <taxon>Glomerales</taxon>
        <taxon>Glomeraceae</taxon>
        <taxon>Glomus</taxon>
    </lineage>
</organism>
<accession>A0A397SR68</accession>
<protein>
    <submittedName>
        <fullName evidence="1">Uncharacterized protein</fullName>
    </submittedName>
</protein>
<sequence>MSLNCHCYSCNIKYPSNTYIISSNNEDEQNLIMQICKRIFESIQLNHNSTEISYDGNKMLHGQIRNINEVENCINKEFNQLFESKLLDKEIKKLPIGIWRIGFKWDEFNNDTLIKGLLKISRKSYSDFSRYLQSIDSQKRNINEEKLKKHLIDNLEGYLPGVEYLFECTWKSYDDNNNCYEGEFIFASNSGIFIVVGAKWLNVKCGRNTRRSINLSRNDVKDQALNHKDKASEEFNGKYVALLGATFTNDLDMDSSENPTFEFINNDGVIAQHLKEICDFSRRYDGSQTPLSYDSYNSYNSYNNQATISVQQAAQEGSVMNTGIIAKIAAAAAAGYVIYQTFSRNNKE</sequence>
<keyword evidence="2" id="KW-1185">Reference proteome</keyword>
<gene>
    <name evidence="1" type="ORF">C1645_826085</name>
</gene>
<dbReference type="EMBL" id="QKYT01000255">
    <property type="protein sequence ID" value="RIA88623.1"/>
    <property type="molecule type" value="Genomic_DNA"/>
</dbReference>
<proteinExistence type="predicted"/>
<name>A0A397SR68_9GLOM</name>